<comment type="caution">
    <text evidence="1">The sequence shown here is derived from an EMBL/GenBank/DDBJ whole genome shotgun (WGS) entry which is preliminary data.</text>
</comment>
<dbReference type="Proteomes" id="UP000051660">
    <property type="component" value="Unassembled WGS sequence"/>
</dbReference>
<evidence type="ECO:0000313" key="2">
    <source>
        <dbReference type="Proteomes" id="UP000051660"/>
    </source>
</evidence>
<organism evidence="1 2">
    <name type="scientific">Bradyrhizobium lablabi</name>
    <dbReference type="NCBI Taxonomy" id="722472"/>
    <lineage>
        <taxon>Bacteria</taxon>
        <taxon>Pseudomonadati</taxon>
        <taxon>Pseudomonadota</taxon>
        <taxon>Alphaproteobacteria</taxon>
        <taxon>Hyphomicrobiales</taxon>
        <taxon>Nitrobacteraceae</taxon>
        <taxon>Bradyrhizobium</taxon>
    </lineage>
</organism>
<protein>
    <submittedName>
        <fullName evidence="1">Uncharacterized protein</fullName>
    </submittedName>
</protein>
<name>A0A0R3N051_9BRAD</name>
<dbReference type="AlphaFoldDB" id="A0A0R3N051"/>
<accession>A0A0R3N051</accession>
<evidence type="ECO:0000313" key="1">
    <source>
        <dbReference type="EMBL" id="KRR25736.1"/>
    </source>
</evidence>
<dbReference type="EMBL" id="LLYB01000053">
    <property type="protein sequence ID" value="KRR25736.1"/>
    <property type="molecule type" value="Genomic_DNA"/>
</dbReference>
<proteinExistence type="predicted"/>
<sequence length="111" mass="11985">MEGSSDDAAFGFCDIEVSVQHVAEGKVRLELYCIADGYQSARGIGRRHPLKVAILAKDKVLATVDWHFPDVICGHADPMHFATDLAMADHLFAGIDRIELVGTTGESEPCG</sequence>
<reference evidence="1 2" key="1">
    <citation type="submission" date="2014-03" db="EMBL/GenBank/DDBJ databases">
        <title>Bradyrhizobium valentinum sp. nov., isolated from effective nodules of Lupinus mariae-josephae, a lupine endemic of basic-lime soils in Eastern Spain.</title>
        <authorList>
            <person name="Duran D."/>
            <person name="Rey L."/>
            <person name="Navarro A."/>
            <person name="Busquets A."/>
            <person name="Imperial J."/>
            <person name="Ruiz-Argueso T."/>
        </authorList>
    </citation>
    <scope>NUCLEOTIDE SEQUENCE [LARGE SCALE GENOMIC DNA]</scope>
    <source>
        <strain evidence="1 2">CCBAU 23086</strain>
    </source>
</reference>
<gene>
    <name evidence="1" type="ORF">CQ14_19775</name>
</gene>